<accession>A0A0C3Q6Z1</accession>
<organism evidence="1 2">
    <name type="scientific">Tulasnella calospora MUT 4182</name>
    <dbReference type="NCBI Taxonomy" id="1051891"/>
    <lineage>
        <taxon>Eukaryota</taxon>
        <taxon>Fungi</taxon>
        <taxon>Dikarya</taxon>
        <taxon>Basidiomycota</taxon>
        <taxon>Agaricomycotina</taxon>
        <taxon>Agaricomycetes</taxon>
        <taxon>Cantharellales</taxon>
        <taxon>Tulasnellaceae</taxon>
        <taxon>Tulasnella</taxon>
    </lineage>
</organism>
<evidence type="ECO:0000313" key="1">
    <source>
        <dbReference type="EMBL" id="KIO19184.1"/>
    </source>
</evidence>
<name>A0A0C3Q6Z1_9AGAM</name>
<protein>
    <submittedName>
        <fullName evidence="1">Uncharacterized protein</fullName>
    </submittedName>
</protein>
<reference evidence="1 2" key="1">
    <citation type="submission" date="2014-04" db="EMBL/GenBank/DDBJ databases">
        <authorList>
            <consortium name="DOE Joint Genome Institute"/>
            <person name="Kuo A."/>
            <person name="Girlanda M."/>
            <person name="Perotto S."/>
            <person name="Kohler A."/>
            <person name="Nagy L.G."/>
            <person name="Floudas D."/>
            <person name="Copeland A."/>
            <person name="Barry K.W."/>
            <person name="Cichocki N."/>
            <person name="Veneault-Fourrey C."/>
            <person name="LaButti K."/>
            <person name="Lindquist E.A."/>
            <person name="Lipzen A."/>
            <person name="Lundell T."/>
            <person name="Morin E."/>
            <person name="Murat C."/>
            <person name="Sun H."/>
            <person name="Tunlid A."/>
            <person name="Henrissat B."/>
            <person name="Grigoriev I.V."/>
            <person name="Hibbett D.S."/>
            <person name="Martin F."/>
            <person name="Nordberg H.P."/>
            <person name="Cantor M.N."/>
            <person name="Hua S.X."/>
        </authorList>
    </citation>
    <scope>NUCLEOTIDE SEQUENCE [LARGE SCALE GENOMIC DNA]</scope>
    <source>
        <strain evidence="1 2">MUT 4182</strain>
    </source>
</reference>
<dbReference type="HOGENOM" id="CLU_2905825_0_0_1"/>
<dbReference type="EMBL" id="KN823236">
    <property type="protein sequence ID" value="KIO19184.1"/>
    <property type="molecule type" value="Genomic_DNA"/>
</dbReference>
<sequence length="62" mass="7040">MIERLRNDNSRTFPMTLHKVQPKLSMTCSSAYDGPELCRRSTTVGENVCVTRHSMLKRIDGA</sequence>
<dbReference type="AlphaFoldDB" id="A0A0C3Q6Z1"/>
<proteinExistence type="predicted"/>
<reference evidence="2" key="2">
    <citation type="submission" date="2015-01" db="EMBL/GenBank/DDBJ databases">
        <title>Evolutionary Origins and Diversification of the Mycorrhizal Mutualists.</title>
        <authorList>
            <consortium name="DOE Joint Genome Institute"/>
            <consortium name="Mycorrhizal Genomics Consortium"/>
            <person name="Kohler A."/>
            <person name="Kuo A."/>
            <person name="Nagy L.G."/>
            <person name="Floudas D."/>
            <person name="Copeland A."/>
            <person name="Barry K.W."/>
            <person name="Cichocki N."/>
            <person name="Veneault-Fourrey C."/>
            <person name="LaButti K."/>
            <person name="Lindquist E.A."/>
            <person name="Lipzen A."/>
            <person name="Lundell T."/>
            <person name="Morin E."/>
            <person name="Murat C."/>
            <person name="Riley R."/>
            <person name="Ohm R."/>
            <person name="Sun H."/>
            <person name="Tunlid A."/>
            <person name="Henrissat B."/>
            <person name="Grigoriev I.V."/>
            <person name="Hibbett D.S."/>
            <person name="Martin F."/>
        </authorList>
    </citation>
    <scope>NUCLEOTIDE SEQUENCE [LARGE SCALE GENOMIC DNA]</scope>
    <source>
        <strain evidence="2">MUT 4182</strain>
    </source>
</reference>
<evidence type="ECO:0000313" key="2">
    <source>
        <dbReference type="Proteomes" id="UP000054248"/>
    </source>
</evidence>
<gene>
    <name evidence="1" type="ORF">M407DRAFT_149900</name>
</gene>
<keyword evidence="2" id="KW-1185">Reference proteome</keyword>
<dbReference type="Proteomes" id="UP000054248">
    <property type="component" value="Unassembled WGS sequence"/>
</dbReference>